<name>A0A453GUL3_AEGTS</name>
<reference evidence="2" key="3">
    <citation type="journal article" date="2017" name="Nature">
        <title>Genome sequence of the progenitor of the wheat D genome Aegilops tauschii.</title>
        <authorList>
            <person name="Luo M.C."/>
            <person name="Gu Y.Q."/>
            <person name="Puiu D."/>
            <person name="Wang H."/>
            <person name="Twardziok S.O."/>
            <person name="Deal K.R."/>
            <person name="Huo N."/>
            <person name="Zhu T."/>
            <person name="Wang L."/>
            <person name="Wang Y."/>
            <person name="McGuire P.E."/>
            <person name="Liu S."/>
            <person name="Long H."/>
            <person name="Ramasamy R.K."/>
            <person name="Rodriguez J.C."/>
            <person name="Van S.L."/>
            <person name="Yuan L."/>
            <person name="Wang Z."/>
            <person name="Xia Z."/>
            <person name="Xiao L."/>
            <person name="Anderson O.D."/>
            <person name="Ouyang S."/>
            <person name="Liang Y."/>
            <person name="Zimin A.V."/>
            <person name="Pertea G."/>
            <person name="Qi P."/>
            <person name="Bennetzen J.L."/>
            <person name="Dai X."/>
            <person name="Dawson M.W."/>
            <person name="Muller H.G."/>
            <person name="Kugler K."/>
            <person name="Rivarola-Duarte L."/>
            <person name="Spannagl M."/>
            <person name="Mayer K.F.X."/>
            <person name="Lu F.H."/>
            <person name="Bevan M.W."/>
            <person name="Leroy P."/>
            <person name="Li P."/>
            <person name="You F.M."/>
            <person name="Sun Q."/>
            <person name="Liu Z."/>
            <person name="Lyons E."/>
            <person name="Wicker T."/>
            <person name="Salzberg S.L."/>
            <person name="Devos K.M."/>
            <person name="Dvorak J."/>
        </authorList>
    </citation>
    <scope>NUCLEOTIDE SEQUENCE [LARGE SCALE GENOMIC DNA]</scope>
    <source>
        <strain evidence="2">cv. AL8/78</strain>
    </source>
</reference>
<dbReference type="Gene3D" id="3.40.50.300">
    <property type="entry name" value="P-loop containing nucleotide triphosphate hydrolases"/>
    <property type="match status" value="1"/>
</dbReference>
<evidence type="ECO:0000313" key="3">
    <source>
        <dbReference type="Proteomes" id="UP000015105"/>
    </source>
</evidence>
<keyword evidence="3" id="KW-1185">Reference proteome</keyword>
<dbReference type="EnsemblPlants" id="AET3Gv21219500.5">
    <property type="protein sequence ID" value="AET3Gv21219500.5"/>
    <property type="gene ID" value="AET3Gv21219500"/>
</dbReference>
<protein>
    <recommendedName>
        <fullName evidence="1">NB-ARC domain-containing protein</fullName>
    </recommendedName>
</protein>
<dbReference type="Proteomes" id="UP000015105">
    <property type="component" value="Chromosome 3D"/>
</dbReference>
<sequence>MAESVATMVVGPLLSTVKEKASSYLLDQYKNRFVFRDKMKKKLCRILQAIEVLVAEMSAFDFKYQQQAPISMHWQQMDLVISDPKKIISRSRSQDTKNIVDTLFCQASNPNLTVVPIVGIGGLGKTTLAQLIYNEPEVQKHFELLIWVCVSDSFDVDSLARRIV</sequence>
<evidence type="ECO:0000313" key="2">
    <source>
        <dbReference type="EnsemblPlants" id="AET3Gv21219500.5"/>
    </source>
</evidence>
<reference evidence="2" key="4">
    <citation type="submission" date="2019-03" db="UniProtKB">
        <authorList>
            <consortium name="EnsemblPlants"/>
        </authorList>
    </citation>
    <scope>IDENTIFICATION</scope>
</reference>
<dbReference type="AlphaFoldDB" id="A0A453GUL3"/>
<feature type="domain" description="NB-ARC" evidence="1">
    <location>
        <begin position="96"/>
        <end position="163"/>
    </location>
</feature>
<dbReference type="GO" id="GO:0043531">
    <property type="term" value="F:ADP binding"/>
    <property type="evidence" value="ECO:0007669"/>
    <property type="project" value="InterPro"/>
</dbReference>
<dbReference type="SUPFAM" id="SSF52540">
    <property type="entry name" value="P-loop containing nucleoside triphosphate hydrolases"/>
    <property type="match status" value="1"/>
</dbReference>
<dbReference type="Pfam" id="PF00931">
    <property type="entry name" value="NB-ARC"/>
    <property type="match status" value="1"/>
</dbReference>
<dbReference type="Gramene" id="AET3Gv21219500.5">
    <property type="protein sequence ID" value="AET3Gv21219500.5"/>
    <property type="gene ID" value="AET3Gv21219500"/>
</dbReference>
<dbReference type="PANTHER" id="PTHR36766:SF55">
    <property type="entry name" value="OS11G0492900 PROTEIN"/>
    <property type="match status" value="1"/>
</dbReference>
<accession>A0A453GUL3</accession>
<dbReference type="InterPro" id="IPR002182">
    <property type="entry name" value="NB-ARC"/>
</dbReference>
<reference evidence="2" key="5">
    <citation type="journal article" date="2021" name="G3 (Bethesda)">
        <title>Aegilops tauschii genome assembly Aet v5.0 features greater sequence contiguity and improved annotation.</title>
        <authorList>
            <person name="Wang L."/>
            <person name="Zhu T."/>
            <person name="Rodriguez J.C."/>
            <person name="Deal K.R."/>
            <person name="Dubcovsky J."/>
            <person name="McGuire P.E."/>
            <person name="Lux T."/>
            <person name="Spannagl M."/>
            <person name="Mayer K.F.X."/>
            <person name="Baldrich P."/>
            <person name="Meyers B.C."/>
            <person name="Huo N."/>
            <person name="Gu Y.Q."/>
            <person name="Zhou H."/>
            <person name="Devos K.M."/>
            <person name="Bennetzen J.L."/>
            <person name="Unver T."/>
            <person name="Budak H."/>
            <person name="Gulick P.J."/>
            <person name="Galiba G."/>
            <person name="Kalapos B."/>
            <person name="Nelson D.R."/>
            <person name="Li P."/>
            <person name="You F.M."/>
            <person name="Luo M.C."/>
            <person name="Dvorak J."/>
        </authorList>
    </citation>
    <scope>NUCLEOTIDE SEQUENCE [LARGE SCALE GENOMIC DNA]</scope>
    <source>
        <strain evidence="2">cv. AL8/78</strain>
    </source>
</reference>
<dbReference type="PANTHER" id="PTHR36766">
    <property type="entry name" value="PLANT BROAD-SPECTRUM MILDEW RESISTANCE PROTEIN RPW8"/>
    <property type="match status" value="1"/>
</dbReference>
<evidence type="ECO:0000259" key="1">
    <source>
        <dbReference type="Pfam" id="PF00931"/>
    </source>
</evidence>
<proteinExistence type="predicted"/>
<reference evidence="3" key="1">
    <citation type="journal article" date="2014" name="Science">
        <title>Ancient hybridizations among the ancestral genomes of bread wheat.</title>
        <authorList>
            <consortium name="International Wheat Genome Sequencing Consortium,"/>
            <person name="Marcussen T."/>
            <person name="Sandve S.R."/>
            <person name="Heier L."/>
            <person name="Spannagl M."/>
            <person name="Pfeifer M."/>
            <person name="Jakobsen K.S."/>
            <person name="Wulff B.B."/>
            <person name="Steuernagel B."/>
            <person name="Mayer K.F."/>
            <person name="Olsen O.A."/>
        </authorList>
    </citation>
    <scope>NUCLEOTIDE SEQUENCE [LARGE SCALE GENOMIC DNA]</scope>
    <source>
        <strain evidence="3">cv. AL8/78</strain>
    </source>
</reference>
<dbReference type="InterPro" id="IPR027417">
    <property type="entry name" value="P-loop_NTPase"/>
</dbReference>
<reference evidence="3" key="2">
    <citation type="journal article" date="2017" name="Nat. Plants">
        <title>The Aegilops tauschii genome reveals multiple impacts of transposons.</title>
        <authorList>
            <person name="Zhao G."/>
            <person name="Zou C."/>
            <person name="Li K."/>
            <person name="Wang K."/>
            <person name="Li T."/>
            <person name="Gao L."/>
            <person name="Zhang X."/>
            <person name="Wang H."/>
            <person name="Yang Z."/>
            <person name="Liu X."/>
            <person name="Jiang W."/>
            <person name="Mao L."/>
            <person name="Kong X."/>
            <person name="Jiao Y."/>
            <person name="Jia J."/>
        </authorList>
    </citation>
    <scope>NUCLEOTIDE SEQUENCE [LARGE SCALE GENOMIC DNA]</scope>
    <source>
        <strain evidence="3">cv. AL8/78</strain>
    </source>
</reference>
<organism evidence="2 3">
    <name type="scientific">Aegilops tauschii subsp. strangulata</name>
    <name type="common">Goatgrass</name>
    <dbReference type="NCBI Taxonomy" id="200361"/>
    <lineage>
        <taxon>Eukaryota</taxon>
        <taxon>Viridiplantae</taxon>
        <taxon>Streptophyta</taxon>
        <taxon>Embryophyta</taxon>
        <taxon>Tracheophyta</taxon>
        <taxon>Spermatophyta</taxon>
        <taxon>Magnoliopsida</taxon>
        <taxon>Liliopsida</taxon>
        <taxon>Poales</taxon>
        <taxon>Poaceae</taxon>
        <taxon>BOP clade</taxon>
        <taxon>Pooideae</taxon>
        <taxon>Triticodae</taxon>
        <taxon>Triticeae</taxon>
        <taxon>Triticinae</taxon>
        <taxon>Aegilops</taxon>
    </lineage>
</organism>